<dbReference type="EMBL" id="JASBWU010000030">
    <property type="protein sequence ID" value="KAJ9111506.1"/>
    <property type="molecule type" value="Genomic_DNA"/>
</dbReference>
<comment type="caution">
    <text evidence="1">The sequence shown here is derived from an EMBL/GenBank/DDBJ whole genome shotgun (WGS) entry which is preliminary data.</text>
</comment>
<name>A0ACC2WL18_9TREE</name>
<organism evidence="1 2">
    <name type="scientific">Naganishia vaughanmartiniae</name>
    <dbReference type="NCBI Taxonomy" id="1424756"/>
    <lineage>
        <taxon>Eukaryota</taxon>
        <taxon>Fungi</taxon>
        <taxon>Dikarya</taxon>
        <taxon>Basidiomycota</taxon>
        <taxon>Agaricomycotina</taxon>
        <taxon>Tremellomycetes</taxon>
        <taxon>Filobasidiales</taxon>
        <taxon>Filobasidiaceae</taxon>
        <taxon>Naganishia</taxon>
    </lineage>
</organism>
<dbReference type="Proteomes" id="UP001243375">
    <property type="component" value="Unassembled WGS sequence"/>
</dbReference>
<proteinExistence type="predicted"/>
<evidence type="ECO:0000313" key="2">
    <source>
        <dbReference type="Proteomes" id="UP001243375"/>
    </source>
</evidence>
<keyword evidence="2" id="KW-1185">Reference proteome</keyword>
<evidence type="ECO:0000313" key="1">
    <source>
        <dbReference type="EMBL" id="KAJ9111506.1"/>
    </source>
</evidence>
<protein>
    <submittedName>
        <fullName evidence="1">Uncharacterized protein</fullName>
    </submittedName>
</protein>
<reference evidence="1" key="1">
    <citation type="submission" date="2023-04" db="EMBL/GenBank/DDBJ databases">
        <title>Draft Genome sequencing of Naganishia species isolated from polar environments using Oxford Nanopore Technology.</title>
        <authorList>
            <person name="Leo P."/>
            <person name="Venkateswaran K."/>
        </authorList>
    </citation>
    <scope>NUCLEOTIDE SEQUENCE</scope>
    <source>
        <strain evidence="1">MNA-CCFEE 5425</strain>
    </source>
</reference>
<sequence length="190" mass="21140">MATLNSSTAITIRPAKDEEYLQAARVLYNALIPNPMIKHLISKVDQSTWLEFDAGEFKQSISEGYSSVLVARQIDTGELVGAAWSERFNKDHPPTLPSRQFPKGCNRKELDLLLDLEVNFKEESLAIYGDFVYVTEFGVAPTSRGQGIGKRMTELIIDHAKRTGLTIIILVASGKSIGPHNNTRYPPNHI</sequence>
<accession>A0ACC2WL18</accession>
<gene>
    <name evidence="1" type="ORF">QFC22_006533</name>
</gene>